<dbReference type="InterPro" id="IPR036259">
    <property type="entry name" value="MFS_trans_sf"/>
</dbReference>
<comment type="caution">
    <text evidence="7">The sequence shown here is derived from an EMBL/GenBank/DDBJ whole genome shotgun (WGS) entry which is preliminary data.</text>
</comment>
<accession>A0A9P9ENF0</accession>
<sequence length="366" mass="39341">MISVGAGINGGLRITKDLEASHEQAIWIVASYPLTQGTYVLSGAGASWVLSNLVAGFMRHVNSVSIMRALSGIDAAFVMPNAIALFTINFPPGKAWNPTNGMFGAMAPIGAAGGSVFPGLFGQWLPWWWLFFFLAILGTVVYGVFYFVVESEGQPMDPSGRIDDIGAYCGIAGLFLFNFAWTQTSLVGWSFWEIKVADQPIMPMSIWNTQPFNMMIISAFVSFMSFGTLLWYATVWQLKVRGYNILLNAATFVPLAFGGASAAILSAKILRFIAAQYILAIGSLATLVSLILVPALPEQQICWAQAFLAILVGPLGPDFLFIASQLIASGTVKRSEEGVARTLISTVLAYGLATGLGFAGTDMVKR</sequence>
<protein>
    <submittedName>
        <fullName evidence="7">Major facilitator superfamily domain-containing protein</fullName>
    </submittedName>
</protein>
<organism evidence="7 8">
    <name type="scientific">Dactylonectria macrodidyma</name>
    <dbReference type="NCBI Taxonomy" id="307937"/>
    <lineage>
        <taxon>Eukaryota</taxon>
        <taxon>Fungi</taxon>
        <taxon>Dikarya</taxon>
        <taxon>Ascomycota</taxon>
        <taxon>Pezizomycotina</taxon>
        <taxon>Sordariomycetes</taxon>
        <taxon>Hypocreomycetidae</taxon>
        <taxon>Hypocreales</taxon>
        <taxon>Nectriaceae</taxon>
        <taxon>Dactylonectria</taxon>
    </lineage>
</organism>
<feature type="transmembrane region" description="Helical" evidence="6">
    <location>
        <begin position="303"/>
        <end position="327"/>
    </location>
</feature>
<feature type="transmembrane region" description="Helical" evidence="6">
    <location>
        <begin position="39"/>
        <end position="57"/>
    </location>
</feature>
<dbReference type="OrthoDB" id="440755at2759"/>
<feature type="transmembrane region" description="Helical" evidence="6">
    <location>
        <begin position="277"/>
        <end position="297"/>
    </location>
</feature>
<evidence type="ECO:0000256" key="5">
    <source>
        <dbReference type="ARBA" id="ARBA00023180"/>
    </source>
</evidence>
<dbReference type="GO" id="GO:0022857">
    <property type="term" value="F:transmembrane transporter activity"/>
    <property type="evidence" value="ECO:0007669"/>
    <property type="project" value="InterPro"/>
</dbReference>
<name>A0A9P9ENF0_9HYPO</name>
<keyword evidence="2 6" id="KW-0812">Transmembrane</keyword>
<reference evidence="7" key="1">
    <citation type="journal article" date="2021" name="Nat. Commun.">
        <title>Genetic determinants of endophytism in the Arabidopsis root mycobiome.</title>
        <authorList>
            <person name="Mesny F."/>
            <person name="Miyauchi S."/>
            <person name="Thiergart T."/>
            <person name="Pickel B."/>
            <person name="Atanasova L."/>
            <person name="Karlsson M."/>
            <person name="Huettel B."/>
            <person name="Barry K.W."/>
            <person name="Haridas S."/>
            <person name="Chen C."/>
            <person name="Bauer D."/>
            <person name="Andreopoulos W."/>
            <person name="Pangilinan J."/>
            <person name="LaButti K."/>
            <person name="Riley R."/>
            <person name="Lipzen A."/>
            <person name="Clum A."/>
            <person name="Drula E."/>
            <person name="Henrissat B."/>
            <person name="Kohler A."/>
            <person name="Grigoriev I.V."/>
            <person name="Martin F.M."/>
            <person name="Hacquard S."/>
        </authorList>
    </citation>
    <scope>NUCLEOTIDE SEQUENCE</scope>
    <source>
        <strain evidence="7">MPI-CAGE-AT-0147</strain>
    </source>
</reference>
<feature type="transmembrane region" description="Helical" evidence="6">
    <location>
        <begin position="339"/>
        <end position="360"/>
    </location>
</feature>
<keyword evidence="3 6" id="KW-1133">Transmembrane helix</keyword>
<feature type="transmembrane region" description="Helical" evidence="6">
    <location>
        <begin position="165"/>
        <end position="192"/>
    </location>
</feature>
<evidence type="ECO:0000256" key="6">
    <source>
        <dbReference type="SAM" id="Phobius"/>
    </source>
</evidence>
<dbReference type="InterPro" id="IPR011701">
    <property type="entry name" value="MFS"/>
</dbReference>
<dbReference type="GO" id="GO:0016020">
    <property type="term" value="C:membrane"/>
    <property type="evidence" value="ECO:0007669"/>
    <property type="project" value="UniProtKB-SubCell"/>
</dbReference>
<comment type="subcellular location">
    <subcellularLocation>
        <location evidence="1">Membrane</location>
        <topology evidence="1">Multi-pass membrane protein</topology>
    </subcellularLocation>
</comment>
<dbReference type="EMBL" id="JAGMUV010000009">
    <property type="protein sequence ID" value="KAH7143407.1"/>
    <property type="molecule type" value="Genomic_DNA"/>
</dbReference>
<feature type="transmembrane region" description="Helical" evidence="6">
    <location>
        <begin position="245"/>
        <end position="265"/>
    </location>
</feature>
<keyword evidence="4 6" id="KW-0472">Membrane</keyword>
<keyword evidence="8" id="KW-1185">Reference proteome</keyword>
<dbReference type="Proteomes" id="UP000738349">
    <property type="component" value="Unassembled WGS sequence"/>
</dbReference>
<feature type="transmembrane region" description="Helical" evidence="6">
    <location>
        <begin position="128"/>
        <end position="149"/>
    </location>
</feature>
<evidence type="ECO:0000256" key="2">
    <source>
        <dbReference type="ARBA" id="ARBA00022692"/>
    </source>
</evidence>
<evidence type="ECO:0000313" key="7">
    <source>
        <dbReference type="EMBL" id="KAH7143407.1"/>
    </source>
</evidence>
<dbReference type="Gene3D" id="1.20.1250.20">
    <property type="entry name" value="MFS general substrate transporter like domains"/>
    <property type="match status" value="1"/>
</dbReference>
<keyword evidence="5" id="KW-0325">Glycoprotein</keyword>
<proteinExistence type="predicted"/>
<evidence type="ECO:0000256" key="3">
    <source>
        <dbReference type="ARBA" id="ARBA00022989"/>
    </source>
</evidence>
<dbReference type="PANTHER" id="PTHR42718">
    <property type="entry name" value="MAJOR FACILITATOR SUPERFAMILY MULTIDRUG TRANSPORTER MFSC"/>
    <property type="match status" value="1"/>
</dbReference>
<evidence type="ECO:0000256" key="4">
    <source>
        <dbReference type="ARBA" id="ARBA00023136"/>
    </source>
</evidence>
<evidence type="ECO:0000256" key="1">
    <source>
        <dbReference type="ARBA" id="ARBA00004141"/>
    </source>
</evidence>
<dbReference type="Pfam" id="PF07690">
    <property type="entry name" value="MFS_1"/>
    <property type="match status" value="1"/>
</dbReference>
<evidence type="ECO:0000313" key="8">
    <source>
        <dbReference type="Proteomes" id="UP000738349"/>
    </source>
</evidence>
<gene>
    <name evidence="7" type="ORF">EDB81DRAFT_934597</name>
</gene>
<feature type="transmembrane region" description="Helical" evidence="6">
    <location>
        <begin position="212"/>
        <end position="233"/>
    </location>
</feature>
<dbReference type="PANTHER" id="PTHR42718:SF41">
    <property type="entry name" value="MFS TRANSPORTER OF UNKOWN SPECIFICITY (AFU_ORTHOLOGUE AFUA_5G09940)-RELATED"/>
    <property type="match status" value="1"/>
</dbReference>
<feature type="transmembrane region" description="Helical" evidence="6">
    <location>
        <begin position="69"/>
        <end position="90"/>
    </location>
</feature>
<dbReference type="SUPFAM" id="SSF103473">
    <property type="entry name" value="MFS general substrate transporter"/>
    <property type="match status" value="1"/>
</dbReference>
<dbReference type="AlphaFoldDB" id="A0A9P9ENF0"/>